<dbReference type="PROSITE" id="PS00599">
    <property type="entry name" value="AA_TRANSFER_CLASS_2"/>
    <property type="match status" value="1"/>
</dbReference>
<feature type="binding site" evidence="9">
    <location>
        <position position="272"/>
    </location>
    <ligand>
        <name>pyridoxal 5'-phosphate</name>
        <dbReference type="ChEBI" id="CHEBI:597326"/>
    </ligand>
</feature>
<keyword evidence="13" id="KW-1185">Reference proteome</keyword>
<feature type="binding site" evidence="9">
    <location>
        <begin position="144"/>
        <end position="145"/>
    </location>
    <ligand>
        <name>pyridoxal 5'-phosphate</name>
        <dbReference type="ChEBI" id="CHEBI:597326"/>
    </ligand>
</feature>
<feature type="modified residue" description="N6-(pyridoxal phosphate)lysine" evidence="9">
    <location>
        <position position="275"/>
    </location>
</feature>
<keyword evidence="12" id="KW-0012">Acyltransferase</keyword>
<evidence type="ECO:0000256" key="6">
    <source>
        <dbReference type="ARBA" id="ARBA00022756"/>
    </source>
</evidence>
<dbReference type="HAMAP" id="MF_01693">
    <property type="entry name" value="BioF_aminotrans_2"/>
    <property type="match status" value="1"/>
</dbReference>
<dbReference type="InterPro" id="IPR015421">
    <property type="entry name" value="PyrdxlP-dep_Trfase_major"/>
</dbReference>
<keyword evidence="5 9" id="KW-0808">Transferase</keyword>
<comment type="function">
    <text evidence="9">Catalyzes the decarboxylative condensation of pimeloyl-[acyl-carrier protein] and L-alanine to produce 8-amino-7-oxononanoate (AON), [acyl-carrier protein], and carbon dioxide.</text>
</comment>
<feature type="binding site" evidence="9">
    <location>
        <position position="57"/>
    </location>
    <ligand>
        <name>substrate</name>
    </ligand>
</feature>
<evidence type="ECO:0000256" key="7">
    <source>
        <dbReference type="ARBA" id="ARBA00022898"/>
    </source>
</evidence>
<evidence type="ECO:0000256" key="2">
    <source>
        <dbReference type="ARBA" id="ARBA00004746"/>
    </source>
</evidence>
<feature type="binding site" evidence="9">
    <location>
        <position position="169"/>
    </location>
    <ligand>
        <name>substrate</name>
    </ligand>
</feature>
<feature type="binding site" evidence="9">
    <location>
        <position position="215"/>
    </location>
    <ligand>
        <name>pyridoxal 5'-phosphate</name>
        <dbReference type="ChEBI" id="CHEBI:597326"/>
    </ligand>
</feature>
<keyword evidence="6 9" id="KW-0093">Biotin biosynthesis</keyword>
<comment type="cofactor">
    <cofactor evidence="1 9">
        <name>pyridoxal 5'-phosphate</name>
        <dbReference type="ChEBI" id="CHEBI:597326"/>
    </cofactor>
</comment>
<dbReference type="Gene3D" id="3.40.640.10">
    <property type="entry name" value="Type I PLP-dependent aspartate aminotransferase-like (Major domain)"/>
    <property type="match status" value="1"/>
</dbReference>
<dbReference type="Pfam" id="PF00155">
    <property type="entry name" value="Aminotran_1_2"/>
    <property type="match status" value="1"/>
</dbReference>
<dbReference type="PANTHER" id="PTHR13693:SF100">
    <property type="entry name" value="8-AMINO-7-OXONONANOATE SYNTHASE"/>
    <property type="match status" value="1"/>
</dbReference>
<evidence type="ECO:0000256" key="5">
    <source>
        <dbReference type="ARBA" id="ARBA00022679"/>
    </source>
</evidence>
<comment type="pathway">
    <text evidence="2 9">Cofactor biosynthesis; biotin biosynthesis.</text>
</comment>
<keyword evidence="7 9" id="KW-0663">Pyridoxal phosphate</keyword>
<dbReference type="GO" id="GO:0008710">
    <property type="term" value="F:8-amino-7-oxononanoate synthase activity"/>
    <property type="evidence" value="ECO:0007669"/>
    <property type="project" value="UniProtKB-EC"/>
</dbReference>
<dbReference type="InterPro" id="IPR015422">
    <property type="entry name" value="PyrdxlP-dep_Trfase_small"/>
</dbReference>
<dbReference type="InterPro" id="IPR022834">
    <property type="entry name" value="AONS_Proteobacteria"/>
</dbReference>
<accession>A0ABV4ATP6</accession>
<protein>
    <recommendedName>
        <fullName evidence="9">8-amino-7-oxononanoate synthase</fullName>
        <shortName evidence="9">AONS</shortName>
        <ecNumber evidence="9">2.3.1.47</ecNumber>
    </recommendedName>
    <alternativeName>
        <fullName evidence="9">7-keto-8-amino-pelargonic acid synthase</fullName>
        <shortName evidence="9">7-KAP synthase</shortName>
        <shortName evidence="9">KAPA synthase</shortName>
    </alternativeName>
    <alternativeName>
        <fullName evidence="9">8-amino-7-ketopelargonate synthase</fullName>
    </alternativeName>
</protein>
<evidence type="ECO:0000256" key="10">
    <source>
        <dbReference type="SAM" id="MobiDB-lite"/>
    </source>
</evidence>
<comment type="subunit">
    <text evidence="4 9">Homodimer.</text>
</comment>
<feature type="binding site" evidence="9">
    <location>
        <position position="389"/>
    </location>
    <ligand>
        <name>substrate</name>
    </ligand>
</feature>
<dbReference type="NCBIfam" id="TIGR00858">
    <property type="entry name" value="bioF"/>
    <property type="match status" value="1"/>
</dbReference>
<dbReference type="EC" id="2.3.1.47" evidence="9"/>
<dbReference type="InterPro" id="IPR004839">
    <property type="entry name" value="Aminotransferase_I/II_large"/>
</dbReference>
<evidence type="ECO:0000256" key="3">
    <source>
        <dbReference type="ARBA" id="ARBA00010008"/>
    </source>
</evidence>
<comment type="caution">
    <text evidence="12">The sequence shown here is derived from an EMBL/GenBank/DDBJ whole genome shotgun (WGS) entry which is preliminary data.</text>
</comment>
<evidence type="ECO:0000313" key="12">
    <source>
        <dbReference type="EMBL" id="MEY2182754.1"/>
    </source>
</evidence>
<feature type="domain" description="Aminotransferase class I/classII large" evidence="11">
    <location>
        <begin position="77"/>
        <end position="417"/>
    </location>
</feature>
<dbReference type="InterPro" id="IPR001917">
    <property type="entry name" value="Aminotrans_II_pyridoxalP_BS"/>
</dbReference>
<dbReference type="PANTHER" id="PTHR13693">
    <property type="entry name" value="CLASS II AMINOTRANSFERASE/8-AMINO-7-OXONONANOATE SYNTHASE"/>
    <property type="match status" value="1"/>
</dbReference>
<dbReference type="Proteomes" id="UP001562159">
    <property type="component" value="Unassembled WGS sequence"/>
</dbReference>
<name>A0ABV4ATP6_9GAMM</name>
<dbReference type="InterPro" id="IPR015424">
    <property type="entry name" value="PyrdxlP-dep_Trfase"/>
</dbReference>
<feature type="binding site" evidence="9">
    <location>
        <position position="243"/>
    </location>
    <ligand>
        <name>pyridoxal 5'-phosphate</name>
        <dbReference type="ChEBI" id="CHEBI:597326"/>
    </ligand>
</feature>
<comment type="catalytic activity">
    <reaction evidence="8 9">
        <text>6-carboxyhexanoyl-[ACP] + L-alanine + H(+) = (8S)-8-amino-7-oxononanoate + holo-[ACP] + CO2</text>
        <dbReference type="Rhea" id="RHEA:42288"/>
        <dbReference type="Rhea" id="RHEA-COMP:9685"/>
        <dbReference type="Rhea" id="RHEA-COMP:9955"/>
        <dbReference type="ChEBI" id="CHEBI:15378"/>
        <dbReference type="ChEBI" id="CHEBI:16526"/>
        <dbReference type="ChEBI" id="CHEBI:57972"/>
        <dbReference type="ChEBI" id="CHEBI:64479"/>
        <dbReference type="ChEBI" id="CHEBI:78846"/>
        <dbReference type="ChEBI" id="CHEBI:149468"/>
        <dbReference type="EC" id="2.3.1.47"/>
    </reaction>
</comment>
<comment type="similarity">
    <text evidence="3 9">Belongs to the class-II pyridoxal-phosphate-dependent aminotransferase family. BioF subfamily.</text>
</comment>
<feature type="region of interest" description="Disordered" evidence="10">
    <location>
        <begin position="1"/>
        <end position="32"/>
    </location>
</feature>
<evidence type="ECO:0000259" key="11">
    <source>
        <dbReference type="Pfam" id="PF00155"/>
    </source>
</evidence>
<dbReference type="Gene3D" id="3.90.1150.10">
    <property type="entry name" value="Aspartate Aminotransferase, domain 1"/>
    <property type="match status" value="1"/>
</dbReference>
<evidence type="ECO:0000256" key="8">
    <source>
        <dbReference type="ARBA" id="ARBA00047715"/>
    </source>
</evidence>
<dbReference type="EMBL" id="JBGBPY010000001">
    <property type="protein sequence ID" value="MEY2182754.1"/>
    <property type="molecule type" value="Genomic_DNA"/>
</dbReference>
<dbReference type="InterPro" id="IPR004723">
    <property type="entry name" value="AONS_Archaea/Proteobacteria"/>
</dbReference>
<gene>
    <name evidence="9 12" type="primary">bioF</name>
    <name evidence="12" type="ORF">AB7878_10035</name>
</gene>
<organism evidence="12 13">
    <name type="scientific">Rhodanobacter humi</name>
    <dbReference type="NCBI Taxonomy" id="1888173"/>
    <lineage>
        <taxon>Bacteria</taxon>
        <taxon>Pseudomonadati</taxon>
        <taxon>Pseudomonadota</taxon>
        <taxon>Gammaproteobacteria</taxon>
        <taxon>Lysobacterales</taxon>
        <taxon>Rhodanobacteraceae</taxon>
        <taxon>Rhodanobacter</taxon>
    </lineage>
</organism>
<evidence type="ECO:0000256" key="4">
    <source>
        <dbReference type="ARBA" id="ARBA00011738"/>
    </source>
</evidence>
<evidence type="ECO:0000256" key="9">
    <source>
        <dbReference type="HAMAP-Rule" id="MF_01693"/>
    </source>
</evidence>
<proteinExistence type="inferred from homology"/>
<dbReference type="InterPro" id="IPR050087">
    <property type="entry name" value="AON_synthase_class-II"/>
</dbReference>
<sequence length="430" mass="45246">MPITPSLHQASKLESPLPQATIGGEGRGEGATLASRPDLLERLAIQTFERDQANLRRRLRTIEHAEGPWLESDGRRLLGFCSNDYLGLSQHPQLIAALKRAADDEGVGSGSAHLICGHRREHAQLEEALAEWTGRECALLFSTGYMANLGTMQALLARGDLCVQDKLNHACLLDGAQLAGAELKRYPHADIEAAARQLRSRPDAAALLATDGVFSMDGDVAPLAALAALCAREHATLMVDDAHGLGVLGDDGAGSVRAAGLSQREAPVLMATLGKALGCSGAFVAGSAALIDGLLQFARPYIYTTAMPPALAAAACAAVEIARHESWRREKLQATIARFRTGAAQLGLPLMDSPSAIQPLLLGDAQVALEAAQALERRGLLVTAIRPPTVPQGRARLRITLSAAHTDEHIDRLLDALAALPKPAGAGGPV</sequence>
<evidence type="ECO:0000313" key="13">
    <source>
        <dbReference type="Proteomes" id="UP001562159"/>
    </source>
</evidence>
<reference evidence="12 13" key="1">
    <citation type="submission" date="2024-07" db="EMBL/GenBank/DDBJ databases">
        <title>Molecular mechanisms and environmental adaptations of flagellar loss and biofilm growth of Rhodanobacter under environmental stress.</title>
        <authorList>
            <person name="Chen M."/>
        </authorList>
    </citation>
    <scope>NUCLEOTIDE SEQUENCE [LARGE SCALE GENOMIC DNA]</scope>
    <source>
        <strain evidence="12 13">RS22</strain>
    </source>
</reference>
<dbReference type="SUPFAM" id="SSF53383">
    <property type="entry name" value="PLP-dependent transferases"/>
    <property type="match status" value="1"/>
</dbReference>
<evidence type="ECO:0000256" key="1">
    <source>
        <dbReference type="ARBA" id="ARBA00001933"/>
    </source>
</evidence>